<sequence length="232" mass="23197">MRVRGGGRAGLVGMGLAAVLVGCGGGGDTEGAGAGEASERASTASASASSSPASSASSSSSSEQGRLAPDVLQSRWWSWAASEPESTNPVADEDGGDCARNQPKDVWFLAGTFGTRAARSCPVPAGVPLAFPLVNRIGGPADCALFMDGVEGTAVLDGKKAEADVYRGQAVTVESVAGNPVTGTDETFEGTGCGLWVQLPGLDSGLHTLKIRGRAGDFATGVDYTLTVAASS</sequence>
<dbReference type="PROSITE" id="PS51257">
    <property type="entry name" value="PROKAR_LIPOPROTEIN"/>
    <property type="match status" value="1"/>
</dbReference>
<dbReference type="AlphaFoldDB" id="A0A3S9I3G1"/>
<accession>A0A3S9I3G1</accession>
<dbReference type="EMBL" id="CP034463">
    <property type="protein sequence ID" value="AZP18896.1"/>
    <property type="molecule type" value="Genomic_DNA"/>
</dbReference>
<name>A0A3S9I3G1_9ACTN</name>
<organism evidence="2 3">
    <name type="scientific">Streptomyces aquilus</name>
    <dbReference type="NCBI Taxonomy" id="2548456"/>
    <lineage>
        <taxon>Bacteria</taxon>
        <taxon>Bacillati</taxon>
        <taxon>Actinomycetota</taxon>
        <taxon>Actinomycetes</taxon>
        <taxon>Kitasatosporales</taxon>
        <taxon>Streptomycetaceae</taxon>
        <taxon>Streptomyces</taxon>
    </lineage>
</organism>
<protein>
    <submittedName>
        <fullName evidence="2">Signal protein</fullName>
    </submittedName>
</protein>
<dbReference type="KEGG" id="saqu:EJC51_24200"/>
<dbReference type="Proteomes" id="UP000280197">
    <property type="component" value="Chromosome"/>
</dbReference>
<dbReference type="RefSeq" id="WP_126272997.1">
    <property type="nucleotide sequence ID" value="NZ_CP034463.1"/>
</dbReference>
<reference evidence="2 3" key="1">
    <citation type="submission" date="2018-12" db="EMBL/GenBank/DDBJ databases">
        <authorList>
            <person name="Li K."/>
        </authorList>
    </citation>
    <scope>NUCLEOTIDE SEQUENCE [LARGE SCALE GENOMIC DNA]</scope>
    <source>
        <strain evidence="3">CR22</strain>
    </source>
</reference>
<evidence type="ECO:0000313" key="2">
    <source>
        <dbReference type="EMBL" id="AZP18896.1"/>
    </source>
</evidence>
<keyword evidence="3" id="KW-1185">Reference proteome</keyword>
<feature type="region of interest" description="Disordered" evidence="1">
    <location>
        <begin position="30"/>
        <end position="67"/>
    </location>
</feature>
<proteinExistence type="predicted"/>
<gene>
    <name evidence="2" type="ORF">EJC51_24200</name>
</gene>
<feature type="compositionally biased region" description="Low complexity" evidence="1">
    <location>
        <begin position="40"/>
        <end position="67"/>
    </location>
</feature>
<evidence type="ECO:0000256" key="1">
    <source>
        <dbReference type="SAM" id="MobiDB-lite"/>
    </source>
</evidence>
<evidence type="ECO:0000313" key="3">
    <source>
        <dbReference type="Proteomes" id="UP000280197"/>
    </source>
</evidence>